<dbReference type="Pfam" id="PF13087">
    <property type="entry name" value="AAA_12"/>
    <property type="match status" value="1"/>
</dbReference>
<sequence length="235" mass="26939">MEKYKARAQTLTIQYRMHEEICRFPSDSFYEGQLETAHQVINRKPDTYTENIWPGGPAYPRVFCHVVGEEETLTVRSEEGNEMSRSNPQEICHVVRIVGTFLNQLGVSPEKLVVLSQYRLQCAQIEEKLAAEGLHQVKVATVIKSQGSEWDYVILSTVRSKPKIEIEDKPGKGWKLRHLGFTMDENQMNVALTRARRGLVVVGNKYLLGTLDKWKAMLHHYSETNSLVAARDFLF</sequence>
<reference evidence="2" key="1">
    <citation type="submission" date="2021-10" db="EMBL/GenBank/DDBJ databases">
        <title>Tropical sea cucumber genome reveals ecological adaptation and Cuvierian tubules defense mechanism.</title>
        <authorList>
            <person name="Chen T."/>
        </authorList>
    </citation>
    <scope>NUCLEOTIDE SEQUENCE</scope>
    <source>
        <strain evidence="2">Nanhai2018</strain>
        <tissue evidence="2">Muscle</tissue>
    </source>
</reference>
<keyword evidence="2" id="KW-0378">Hydrolase</keyword>
<keyword evidence="2" id="KW-0347">Helicase</keyword>
<comment type="caution">
    <text evidence="2">The sequence shown here is derived from an EMBL/GenBank/DDBJ whole genome shotgun (WGS) entry which is preliminary data.</text>
</comment>
<dbReference type="GO" id="GO:0035198">
    <property type="term" value="F:miRNA binding"/>
    <property type="evidence" value="ECO:0007669"/>
    <property type="project" value="InterPro"/>
</dbReference>
<dbReference type="InterPro" id="IPR027417">
    <property type="entry name" value="P-loop_NTPase"/>
</dbReference>
<dbReference type="InterPro" id="IPR041679">
    <property type="entry name" value="DNA2/NAM7-like_C"/>
</dbReference>
<dbReference type="Proteomes" id="UP001152320">
    <property type="component" value="Chromosome 7"/>
</dbReference>
<dbReference type="PANTHER" id="PTHR14928">
    <property type="entry name" value="MICRO-RNA BINDING ZINC FINGER CCCH DOMAIN-CONTAINING PROTEIN 7"/>
    <property type="match status" value="1"/>
</dbReference>
<dbReference type="CDD" id="cd18808">
    <property type="entry name" value="SF1_C_Upf1"/>
    <property type="match status" value="1"/>
</dbReference>
<dbReference type="PANTHER" id="PTHR14928:SF14">
    <property type="entry name" value="ACETAZOLAMIDE CONFERRING RESISTANCE PROTEIN ZAM"/>
    <property type="match status" value="1"/>
</dbReference>
<evidence type="ECO:0000313" key="2">
    <source>
        <dbReference type="EMBL" id="KAJ8039292.1"/>
    </source>
</evidence>
<proteinExistence type="predicted"/>
<evidence type="ECO:0000313" key="3">
    <source>
        <dbReference type="Proteomes" id="UP001152320"/>
    </source>
</evidence>
<dbReference type="Gene3D" id="3.40.50.300">
    <property type="entry name" value="P-loop containing nucleotide triphosphate hydrolases"/>
    <property type="match status" value="1"/>
</dbReference>
<dbReference type="GO" id="GO:0004386">
    <property type="term" value="F:helicase activity"/>
    <property type="evidence" value="ECO:0007669"/>
    <property type="project" value="UniProtKB-KW"/>
</dbReference>
<dbReference type="InterPro" id="IPR047187">
    <property type="entry name" value="SF1_C_Upf1"/>
</dbReference>
<feature type="domain" description="DNA2/NAM7 helicase-like C-terminal" evidence="1">
    <location>
        <begin position="2"/>
        <end position="205"/>
    </location>
</feature>
<dbReference type="AlphaFoldDB" id="A0A9Q1C6K1"/>
<evidence type="ECO:0000259" key="1">
    <source>
        <dbReference type="Pfam" id="PF13087"/>
    </source>
</evidence>
<dbReference type="EMBL" id="JAIZAY010000007">
    <property type="protein sequence ID" value="KAJ8039292.1"/>
    <property type="molecule type" value="Genomic_DNA"/>
</dbReference>
<dbReference type="InterPro" id="IPR039691">
    <property type="entry name" value="ZC3H7A/B"/>
</dbReference>
<dbReference type="GO" id="GO:0035196">
    <property type="term" value="P:miRNA processing"/>
    <property type="evidence" value="ECO:0007669"/>
    <property type="project" value="TreeGrafter"/>
</dbReference>
<organism evidence="2 3">
    <name type="scientific">Holothuria leucospilota</name>
    <name type="common">Black long sea cucumber</name>
    <name type="synonym">Mertensiothuria leucospilota</name>
    <dbReference type="NCBI Taxonomy" id="206669"/>
    <lineage>
        <taxon>Eukaryota</taxon>
        <taxon>Metazoa</taxon>
        <taxon>Echinodermata</taxon>
        <taxon>Eleutherozoa</taxon>
        <taxon>Echinozoa</taxon>
        <taxon>Holothuroidea</taxon>
        <taxon>Aspidochirotacea</taxon>
        <taxon>Aspidochirotida</taxon>
        <taxon>Holothuriidae</taxon>
        <taxon>Holothuria</taxon>
    </lineage>
</organism>
<dbReference type="FunFam" id="3.40.50.300:FF:001313">
    <property type="entry name" value="Helicase with zinc finger domain 2"/>
    <property type="match status" value="1"/>
</dbReference>
<protein>
    <submittedName>
        <fullName evidence="2">Helicase with zinc finger domain 2</fullName>
    </submittedName>
</protein>
<keyword evidence="2" id="KW-0547">Nucleotide-binding</keyword>
<accession>A0A9Q1C6K1</accession>
<keyword evidence="3" id="KW-1185">Reference proteome</keyword>
<keyword evidence="2" id="KW-0067">ATP-binding</keyword>
<name>A0A9Q1C6K1_HOLLE</name>
<dbReference type="SUPFAM" id="SSF52540">
    <property type="entry name" value="P-loop containing nucleoside triphosphate hydrolases"/>
    <property type="match status" value="1"/>
</dbReference>
<dbReference type="OrthoDB" id="2285229at2759"/>
<gene>
    <name evidence="2" type="ORF">HOLleu_16957</name>
</gene>